<dbReference type="Gene3D" id="3.40.190.10">
    <property type="entry name" value="Periplasmic binding protein-like II"/>
    <property type="match status" value="1"/>
</dbReference>
<evidence type="ECO:0000256" key="1">
    <source>
        <dbReference type="SAM" id="MobiDB-lite"/>
    </source>
</evidence>
<organism evidence="3 4">
    <name type="scientific">Streptacidiphilus fuscans</name>
    <dbReference type="NCBI Taxonomy" id="2789292"/>
    <lineage>
        <taxon>Bacteria</taxon>
        <taxon>Bacillati</taxon>
        <taxon>Actinomycetota</taxon>
        <taxon>Actinomycetes</taxon>
        <taxon>Kitasatosporales</taxon>
        <taxon>Streptomycetaceae</taxon>
        <taxon>Streptacidiphilus</taxon>
    </lineage>
</organism>
<comment type="caution">
    <text evidence="3">The sequence shown here is derived from an EMBL/GenBank/DDBJ whole genome shotgun (WGS) entry which is preliminary data.</text>
</comment>
<dbReference type="GO" id="GO:0042597">
    <property type="term" value="C:periplasmic space"/>
    <property type="evidence" value="ECO:0007669"/>
    <property type="project" value="UniProtKB-ARBA"/>
</dbReference>
<dbReference type="PANTHER" id="PTHR30290">
    <property type="entry name" value="PERIPLASMIC BINDING COMPONENT OF ABC TRANSPORTER"/>
    <property type="match status" value="1"/>
</dbReference>
<proteinExistence type="predicted"/>
<dbReference type="InterPro" id="IPR000914">
    <property type="entry name" value="SBP_5_dom"/>
</dbReference>
<dbReference type="InterPro" id="IPR030678">
    <property type="entry name" value="Peptide/Ni-bd"/>
</dbReference>
<evidence type="ECO:0000313" key="3">
    <source>
        <dbReference type="EMBL" id="MBF9071919.1"/>
    </source>
</evidence>
<dbReference type="RefSeq" id="WP_196197100.1">
    <property type="nucleotide sequence ID" value="NZ_JADPRT010000014.1"/>
</dbReference>
<dbReference type="AlphaFoldDB" id="A0A931B7M2"/>
<dbReference type="GO" id="GO:0043190">
    <property type="term" value="C:ATP-binding cassette (ABC) transporter complex"/>
    <property type="evidence" value="ECO:0007669"/>
    <property type="project" value="InterPro"/>
</dbReference>
<evidence type="ECO:0000313" key="4">
    <source>
        <dbReference type="Proteomes" id="UP000657385"/>
    </source>
</evidence>
<dbReference type="Pfam" id="PF00496">
    <property type="entry name" value="SBP_bac_5"/>
    <property type="match status" value="1"/>
</dbReference>
<dbReference type="Gene3D" id="3.10.105.10">
    <property type="entry name" value="Dipeptide-binding Protein, Domain 3"/>
    <property type="match status" value="1"/>
</dbReference>
<gene>
    <name evidence="3" type="ORF">I2501_28240</name>
</gene>
<feature type="region of interest" description="Disordered" evidence="1">
    <location>
        <begin position="1"/>
        <end position="31"/>
    </location>
</feature>
<dbReference type="SUPFAM" id="SSF53850">
    <property type="entry name" value="Periplasmic binding protein-like II"/>
    <property type="match status" value="1"/>
</dbReference>
<sequence length="582" mass="61284">MPQPQPPSGRSDHPATGPRTNRTRHTSRTRRRAAAAVACAAALGLVAACSGPPSTGTGLPASAFALSAGTPLPKGDLASFTWASYAEPLTLDYAMAFDYPSNTILSNVCESLMKWTPQLKEVPGLAQQALHPNPTTWVYDLRPGVHFHDGSVMTADDVVYSLDRQMDPKVGAAWAGVFQNVASITKTGPLQVTVRLRTPDAVFPQYMATAAGVVASEKGIKAAGANWGTGSLDCTGPFKLGAWNKGQSIELDRFAGYWGTPAKSAKVTFEFLTDPSARTNAMLTGAVDGGYLIPTESYQRLRDSGVGTLYFGESLSTVNVNVTDMKGVLGDARVRQALSLALDRSGFVKQGLAGNGQPTNALTDKASWAGADPATLHAAFDTLPSTTPDLARAKALIKQAGATGKTVTIATSAIGQDVSLLATAVQAAGTEIGLNVQVRTIAPDAFSALFTDPKARQGIDMFPETYYLSITDPMDLLANFETGNYQNYAGYSSPAYDKLVQQATGTDDTAQRLAIEAKLQQLAVQQNLWIPVANWPTAVFMNKRITGAPTTISYLYYPWAADIGAANTEAANTGATNTGAAG</sequence>
<dbReference type="InterPro" id="IPR039424">
    <property type="entry name" value="SBP_5"/>
</dbReference>
<dbReference type="EMBL" id="JADPRT010000014">
    <property type="protein sequence ID" value="MBF9071919.1"/>
    <property type="molecule type" value="Genomic_DNA"/>
</dbReference>
<dbReference type="Gene3D" id="3.90.76.10">
    <property type="entry name" value="Dipeptide-binding Protein, Domain 1"/>
    <property type="match status" value="1"/>
</dbReference>
<feature type="domain" description="Solute-binding protein family 5" evidence="2">
    <location>
        <begin position="122"/>
        <end position="484"/>
    </location>
</feature>
<accession>A0A931B7M2</accession>
<dbReference type="CDD" id="cd00995">
    <property type="entry name" value="PBP2_NikA_DppA_OppA_like"/>
    <property type="match status" value="1"/>
</dbReference>
<dbReference type="PIRSF" id="PIRSF002741">
    <property type="entry name" value="MppA"/>
    <property type="match status" value="1"/>
</dbReference>
<dbReference type="GO" id="GO:0015833">
    <property type="term" value="P:peptide transport"/>
    <property type="evidence" value="ECO:0007669"/>
    <property type="project" value="TreeGrafter"/>
</dbReference>
<evidence type="ECO:0000259" key="2">
    <source>
        <dbReference type="Pfam" id="PF00496"/>
    </source>
</evidence>
<feature type="compositionally biased region" description="Basic residues" evidence="1">
    <location>
        <begin position="21"/>
        <end position="31"/>
    </location>
</feature>
<keyword evidence="4" id="KW-1185">Reference proteome</keyword>
<dbReference type="Proteomes" id="UP000657385">
    <property type="component" value="Unassembled WGS sequence"/>
</dbReference>
<name>A0A931B7M2_9ACTN</name>
<dbReference type="GO" id="GO:1904680">
    <property type="term" value="F:peptide transmembrane transporter activity"/>
    <property type="evidence" value="ECO:0007669"/>
    <property type="project" value="TreeGrafter"/>
</dbReference>
<reference evidence="3" key="1">
    <citation type="submission" date="2020-11" db="EMBL/GenBank/DDBJ databases">
        <title>Isolation and identification of active actinomycetes.</title>
        <authorList>
            <person name="Yu B."/>
        </authorList>
    </citation>
    <scope>NUCLEOTIDE SEQUENCE</scope>
    <source>
        <strain evidence="3">NEAU-YB345</strain>
    </source>
</reference>
<protein>
    <submittedName>
        <fullName evidence="3">ABC transporter substrate-binding protein</fullName>
    </submittedName>
</protein>